<dbReference type="GO" id="GO:0016779">
    <property type="term" value="F:nucleotidyltransferase activity"/>
    <property type="evidence" value="ECO:0007669"/>
    <property type="project" value="UniProtKB-KW"/>
</dbReference>
<evidence type="ECO:0000313" key="11">
    <source>
        <dbReference type="EMBL" id="WBY54699.1"/>
    </source>
</evidence>
<keyword evidence="9 10" id="KW-0472">Membrane</keyword>
<sequence length="251" mass="29523">MNNNFILIISWFLITILYLIFINILTKKGTNLICVRKHYHFLLFLNTNLAFWAGKVELLTIVLSFILPLFILIEILRKNYENAFDSNNWLNLFFTRFIDDRDRHGLILTHIYLLAGAYLPIAADVIFSNTHYIYDKKEIRYLFRETNLFLYCSGLYSICIGDSFAAIGGRLYLTPKITNTNNKSYLGFFFFFCTTFVSLLFFSYLQKPDFTNVKECFIISLFGAIFEAYLNDIDNLLLPIFSFCVYLCFEE</sequence>
<dbReference type="GO" id="GO:0005789">
    <property type="term" value="C:endoplasmic reticulum membrane"/>
    <property type="evidence" value="ECO:0007669"/>
    <property type="project" value="UniProtKB-SubCell"/>
</dbReference>
<comment type="subcellular location">
    <subcellularLocation>
        <location evidence="1">Endoplasmic reticulum membrane</location>
        <topology evidence="1">Multi-pass membrane protein</topology>
    </subcellularLocation>
</comment>
<evidence type="ECO:0000256" key="3">
    <source>
        <dbReference type="ARBA" id="ARBA00012132"/>
    </source>
</evidence>
<dbReference type="InterPro" id="IPR032974">
    <property type="entry name" value="Polypren_kinase"/>
</dbReference>
<keyword evidence="7" id="KW-0256">Endoplasmic reticulum</keyword>
<feature type="transmembrane region" description="Helical" evidence="10">
    <location>
        <begin position="59"/>
        <end position="76"/>
    </location>
</feature>
<feature type="transmembrane region" description="Helical" evidence="10">
    <location>
        <begin position="6"/>
        <end position="26"/>
    </location>
</feature>
<reference evidence="11" key="1">
    <citation type="submission" date="2023-01" db="EMBL/GenBank/DDBJ databases">
        <title>Long-Read Genome Assembly and Gene Model Annotations for the Rodent Malaria Parasite Plasmodium yoelii 17XNL.</title>
        <authorList>
            <person name="Mitchell G.J."/>
            <person name="Sebastian A."/>
            <person name="Albert I."/>
            <person name="Lindner S.E."/>
        </authorList>
    </citation>
    <scope>NUCLEOTIDE SEQUENCE</scope>
    <source>
        <strain evidence="11">17XNL clone 1.1</strain>
    </source>
</reference>
<evidence type="ECO:0000256" key="5">
    <source>
        <dbReference type="ARBA" id="ARBA00022692"/>
    </source>
</evidence>
<dbReference type="EMBL" id="CP115526">
    <property type="protein sequence ID" value="WBY54699.1"/>
    <property type="molecule type" value="Genomic_DNA"/>
</dbReference>
<dbReference type="PANTHER" id="PTHR13205:SF15">
    <property type="entry name" value="DOLICHOL KINASE"/>
    <property type="match status" value="1"/>
</dbReference>
<evidence type="ECO:0000256" key="1">
    <source>
        <dbReference type="ARBA" id="ARBA00004477"/>
    </source>
</evidence>
<evidence type="ECO:0000256" key="2">
    <source>
        <dbReference type="ARBA" id="ARBA00010794"/>
    </source>
</evidence>
<keyword evidence="8 10" id="KW-1133">Transmembrane helix</keyword>
<keyword evidence="6" id="KW-0418">Kinase</keyword>
<name>A0AAE9WLS0_PLAYO</name>
<dbReference type="GO" id="GO:0043048">
    <property type="term" value="P:dolichyl monophosphate biosynthetic process"/>
    <property type="evidence" value="ECO:0007669"/>
    <property type="project" value="TreeGrafter"/>
</dbReference>
<evidence type="ECO:0000256" key="9">
    <source>
        <dbReference type="ARBA" id="ARBA00023136"/>
    </source>
</evidence>
<evidence type="ECO:0000256" key="10">
    <source>
        <dbReference type="SAM" id="Phobius"/>
    </source>
</evidence>
<evidence type="ECO:0000256" key="6">
    <source>
        <dbReference type="ARBA" id="ARBA00022777"/>
    </source>
</evidence>
<evidence type="ECO:0000313" key="12">
    <source>
        <dbReference type="Proteomes" id="UP001054126"/>
    </source>
</evidence>
<accession>A0AAE9WLS0</accession>
<dbReference type="AlphaFoldDB" id="A0AAE9WLS0"/>
<feature type="transmembrane region" description="Helical" evidence="10">
    <location>
        <begin position="185"/>
        <end position="205"/>
    </location>
</feature>
<proteinExistence type="inferred from homology"/>
<organism evidence="11 12">
    <name type="scientific">Plasmodium yoelii yoelii</name>
    <dbReference type="NCBI Taxonomy" id="73239"/>
    <lineage>
        <taxon>Eukaryota</taxon>
        <taxon>Sar</taxon>
        <taxon>Alveolata</taxon>
        <taxon>Apicomplexa</taxon>
        <taxon>Aconoidasida</taxon>
        <taxon>Haemosporida</taxon>
        <taxon>Plasmodiidae</taxon>
        <taxon>Plasmodium</taxon>
        <taxon>Plasmodium (Vinckeia)</taxon>
    </lineage>
</organism>
<evidence type="ECO:0000256" key="4">
    <source>
        <dbReference type="ARBA" id="ARBA00022679"/>
    </source>
</evidence>
<dbReference type="GO" id="GO:0004168">
    <property type="term" value="F:dolichol kinase activity"/>
    <property type="evidence" value="ECO:0007669"/>
    <property type="project" value="UniProtKB-EC"/>
</dbReference>
<protein>
    <recommendedName>
        <fullName evidence="3">dolichol kinase</fullName>
        <ecNumber evidence="3">2.7.1.108</ecNumber>
    </recommendedName>
</protein>
<feature type="transmembrane region" description="Helical" evidence="10">
    <location>
        <begin position="148"/>
        <end position="173"/>
    </location>
</feature>
<keyword evidence="11" id="KW-0548">Nucleotidyltransferase</keyword>
<feature type="transmembrane region" description="Helical" evidence="10">
    <location>
        <begin position="106"/>
        <end position="128"/>
    </location>
</feature>
<dbReference type="PANTHER" id="PTHR13205">
    <property type="entry name" value="TRANSMEMBRANE PROTEIN 15-RELATED"/>
    <property type="match status" value="1"/>
</dbReference>
<comment type="similarity">
    <text evidence="2">Belongs to the polyprenol kinase family.</text>
</comment>
<dbReference type="EC" id="2.7.1.108" evidence="3"/>
<gene>
    <name evidence="11" type="ORF">Py17XNL_000202621</name>
</gene>
<evidence type="ECO:0000256" key="7">
    <source>
        <dbReference type="ARBA" id="ARBA00022824"/>
    </source>
</evidence>
<dbReference type="Proteomes" id="UP001054126">
    <property type="component" value="Chromosome 2"/>
</dbReference>
<keyword evidence="5 10" id="KW-0812">Transmembrane</keyword>
<evidence type="ECO:0000256" key="8">
    <source>
        <dbReference type="ARBA" id="ARBA00022989"/>
    </source>
</evidence>
<keyword evidence="4" id="KW-0808">Transferase</keyword>